<keyword evidence="1" id="KW-0472">Membrane</keyword>
<accession>A0A514DBU1</accession>
<protein>
    <submittedName>
        <fullName evidence="2">Uncharacterized protein</fullName>
    </submittedName>
</protein>
<evidence type="ECO:0000256" key="1">
    <source>
        <dbReference type="SAM" id="Phobius"/>
    </source>
</evidence>
<keyword evidence="1" id="KW-1133">Transmembrane helix</keyword>
<dbReference type="EMBL" id="MN035989">
    <property type="protein sequence ID" value="QDH91077.1"/>
    <property type="molecule type" value="Genomic_RNA"/>
</dbReference>
<evidence type="ECO:0000313" key="2">
    <source>
        <dbReference type="EMBL" id="QDH91077.1"/>
    </source>
</evidence>
<gene>
    <name evidence="2" type="ORF">H3Bulk41462_000002</name>
</gene>
<keyword evidence="1" id="KW-0812">Transmembrane</keyword>
<reference evidence="2" key="1">
    <citation type="submission" date="2019-05" db="EMBL/GenBank/DDBJ databases">
        <title>Metatranscriptomic reconstruction reveals RNA viruses with the potential to shape carbon cycling in soil.</title>
        <authorList>
            <person name="Starr E.P."/>
            <person name="Nuccio E."/>
            <person name="Pett-Ridge J."/>
            <person name="Banfield J.F."/>
            <person name="Firestone M.K."/>
        </authorList>
    </citation>
    <scope>NUCLEOTIDE SEQUENCE</scope>
    <source>
        <strain evidence="2">H3_Bulk_41_scaffold_462</strain>
    </source>
</reference>
<proteinExistence type="predicted"/>
<name>A0A514DBU1_9VIRU</name>
<feature type="transmembrane region" description="Helical" evidence="1">
    <location>
        <begin position="6"/>
        <end position="24"/>
    </location>
</feature>
<sequence length="34" mass="3612">MTQVPVDLILLACVAVGFLALGPFRSVGFARGRH</sequence>
<organism evidence="2">
    <name type="scientific">Leviviridae sp</name>
    <dbReference type="NCBI Taxonomy" id="2027243"/>
    <lineage>
        <taxon>Viruses</taxon>
        <taxon>Riboviria</taxon>
        <taxon>Orthornavirae</taxon>
        <taxon>Lenarviricota</taxon>
        <taxon>Leviviricetes</taxon>
        <taxon>Norzivirales</taxon>
        <taxon>Fiersviridae</taxon>
    </lineage>
</organism>